<dbReference type="CDD" id="cd18578">
    <property type="entry name" value="ABC_6TM_Pgp_ABCB1_D2_like"/>
    <property type="match status" value="1"/>
</dbReference>
<comment type="similarity">
    <text evidence="2">Belongs to the ABC transporter superfamily. ABCB family. Multidrug resistance exporter (TC 3.A.1.201) subfamily.</text>
</comment>
<evidence type="ECO:0000259" key="13">
    <source>
        <dbReference type="PROSITE" id="PS50893"/>
    </source>
</evidence>
<dbReference type="RefSeq" id="XP_040616326.1">
    <property type="nucleotide sequence ID" value="XM_040764646.1"/>
</dbReference>
<feature type="domain" description="ABC transmembrane type-1" evidence="14">
    <location>
        <begin position="813"/>
        <end position="1104"/>
    </location>
</feature>
<feature type="transmembrane region" description="Helical" evidence="12">
    <location>
        <begin position="856"/>
        <end position="882"/>
    </location>
</feature>
<evidence type="ECO:0000256" key="9">
    <source>
        <dbReference type="ARBA" id="ARBA00023136"/>
    </source>
</evidence>
<keyword evidence="10" id="KW-0325">Glycoprotein</keyword>
<dbReference type="GO" id="GO:0016887">
    <property type="term" value="F:ATP hydrolysis activity"/>
    <property type="evidence" value="ECO:0007669"/>
    <property type="project" value="InterPro"/>
</dbReference>
<dbReference type="GeneID" id="63679567"/>
<evidence type="ECO:0000313" key="16">
    <source>
        <dbReference type="Proteomes" id="UP000031575"/>
    </source>
</evidence>
<dbReference type="InterPro" id="IPR017871">
    <property type="entry name" value="ABC_transporter-like_CS"/>
</dbReference>
<dbReference type="InterPro" id="IPR027417">
    <property type="entry name" value="P-loop_NTPase"/>
</dbReference>
<evidence type="ECO:0000256" key="4">
    <source>
        <dbReference type="ARBA" id="ARBA00022475"/>
    </source>
</evidence>
<comment type="caution">
    <text evidence="15">The sequence shown here is derived from an EMBL/GenBank/DDBJ whole genome shotgun (WGS) entry which is preliminary data.</text>
</comment>
<dbReference type="InterPro" id="IPR003439">
    <property type="entry name" value="ABC_transporter-like_ATP-bd"/>
</dbReference>
<feature type="transmembrane region" description="Helical" evidence="12">
    <location>
        <begin position="384"/>
        <end position="402"/>
    </location>
</feature>
<dbReference type="SUPFAM" id="SSF52540">
    <property type="entry name" value="P-loop containing nucleoside triphosphate hydrolases"/>
    <property type="match status" value="2"/>
</dbReference>
<feature type="compositionally biased region" description="Basic and acidic residues" evidence="11">
    <location>
        <begin position="1"/>
        <end position="12"/>
    </location>
</feature>
<dbReference type="Gene3D" id="3.40.50.300">
    <property type="entry name" value="P-loop containing nucleotide triphosphate hydrolases"/>
    <property type="match status" value="2"/>
</dbReference>
<dbReference type="Pfam" id="PF00005">
    <property type="entry name" value="ABC_tran"/>
    <property type="match status" value="2"/>
</dbReference>
<keyword evidence="7 15" id="KW-0067">ATP-binding</keyword>
<feature type="compositionally biased region" description="Low complexity" evidence="11">
    <location>
        <begin position="13"/>
        <end position="39"/>
    </location>
</feature>
<dbReference type="Pfam" id="PF00664">
    <property type="entry name" value="ABC_membrane"/>
    <property type="match status" value="2"/>
</dbReference>
<evidence type="ECO:0000259" key="14">
    <source>
        <dbReference type="PROSITE" id="PS50929"/>
    </source>
</evidence>
<feature type="transmembrane region" description="Helical" evidence="12">
    <location>
        <begin position="351"/>
        <end position="372"/>
    </location>
</feature>
<dbReference type="GO" id="GO:0090374">
    <property type="term" value="P:oligopeptide export from mitochondrion"/>
    <property type="evidence" value="ECO:0007669"/>
    <property type="project" value="TreeGrafter"/>
</dbReference>
<feature type="transmembrane region" description="Helical" evidence="12">
    <location>
        <begin position="929"/>
        <end position="955"/>
    </location>
</feature>
<feature type="domain" description="ABC transmembrane type-1" evidence="14">
    <location>
        <begin position="123"/>
        <end position="413"/>
    </location>
</feature>
<evidence type="ECO:0000313" key="15">
    <source>
        <dbReference type="EMBL" id="KIH88316.1"/>
    </source>
</evidence>
<dbReference type="PANTHER" id="PTHR43394">
    <property type="entry name" value="ATP-DEPENDENT PERMEASE MDL1, MITOCHONDRIAL"/>
    <property type="match status" value="1"/>
</dbReference>
<keyword evidence="5 12" id="KW-0812">Transmembrane</keyword>
<feature type="transmembrane region" description="Helical" evidence="12">
    <location>
        <begin position="271"/>
        <end position="293"/>
    </location>
</feature>
<evidence type="ECO:0000256" key="2">
    <source>
        <dbReference type="ARBA" id="ARBA00007577"/>
    </source>
</evidence>
<evidence type="ECO:0000256" key="11">
    <source>
        <dbReference type="SAM" id="MobiDB-lite"/>
    </source>
</evidence>
<dbReference type="VEuPathDB" id="FungiDB:SPBR_06389"/>
<dbReference type="FunFam" id="1.20.1560.10:FF:000102">
    <property type="entry name" value="ABC multidrug transporter Mdr1"/>
    <property type="match status" value="1"/>
</dbReference>
<feature type="transmembrane region" description="Helical" evidence="12">
    <location>
        <begin position="170"/>
        <end position="194"/>
    </location>
</feature>
<dbReference type="OrthoDB" id="6500128at2759"/>
<dbReference type="GO" id="GO:0015421">
    <property type="term" value="F:ABC-type oligopeptide transporter activity"/>
    <property type="evidence" value="ECO:0007669"/>
    <property type="project" value="TreeGrafter"/>
</dbReference>
<dbReference type="SMART" id="SM00382">
    <property type="entry name" value="AAA"/>
    <property type="match status" value="2"/>
</dbReference>
<dbReference type="SUPFAM" id="SSF90123">
    <property type="entry name" value="ABC transporter transmembrane region"/>
    <property type="match status" value="2"/>
</dbReference>
<keyword evidence="8 12" id="KW-1133">Transmembrane helix</keyword>
<dbReference type="Proteomes" id="UP000031575">
    <property type="component" value="Unassembled WGS sequence"/>
</dbReference>
<dbReference type="InterPro" id="IPR036640">
    <property type="entry name" value="ABC1_TM_sf"/>
</dbReference>
<keyword evidence="6" id="KW-0547">Nucleotide-binding</keyword>
<keyword evidence="4" id="KW-1003">Cell membrane</keyword>
<dbReference type="PROSITE" id="PS50929">
    <property type="entry name" value="ABC_TM1F"/>
    <property type="match status" value="2"/>
</dbReference>
<organism evidence="15 16">
    <name type="scientific">Sporothrix brasiliensis 5110</name>
    <dbReference type="NCBI Taxonomy" id="1398154"/>
    <lineage>
        <taxon>Eukaryota</taxon>
        <taxon>Fungi</taxon>
        <taxon>Dikarya</taxon>
        <taxon>Ascomycota</taxon>
        <taxon>Pezizomycotina</taxon>
        <taxon>Sordariomycetes</taxon>
        <taxon>Sordariomycetidae</taxon>
        <taxon>Ophiostomatales</taxon>
        <taxon>Ophiostomataceae</taxon>
        <taxon>Sporothrix</taxon>
    </lineage>
</organism>
<dbReference type="GO" id="GO:0005524">
    <property type="term" value="F:ATP binding"/>
    <property type="evidence" value="ECO:0007669"/>
    <property type="project" value="UniProtKB-KW"/>
</dbReference>
<accession>A0A0C2IGI8</accession>
<feature type="transmembrane region" description="Helical" evidence="12">
    <location>
        <begin position="1043"/>
        <end position="1063"/>
    </location>
</feature>
<feature type="transmembrane region" description="Helical" evidence="12">
    <location>
        <begin position="119"/>
        <end position="143"/>
    </location>
</feature>
<evidence type="ECO:0000256" key="12">
    <source>
        <dbReference type="SAM" id="Phobius"/>
    </source>
</evidence>
<reference evidence="15 16" key="1">
    <citation type="journal article" date="2014" name="BMC Genomics">
        <title>Comparative genomics of the major fungal agents of human and animal Sporotrichosis: Sporothrix schenckii and Sporothrix brasiliensis.</title>
        <authorList>
            <person name="Teixeira M.M."/>
            <person name="de Almeida L.G."/>
            <person name="Kubitschek-Barreira P."/>
            <person name="Alves F.L."/>
            <person name="Kioshima E.S."/>
            <person name="Abadio A.K."/>
            <person name="Fernandes L."/>
            <person name="Derengowski L.S."/>
            <person name="Ferreira K.S."/>
            <person name="Souza R.C."/>
            <person name="Ruiz J.C."/>
            <person name="de Andrade N.C."/>
            <person name="Paes H.C."/>
            <person name="Nicola A.M."/>
            <person name="Albuquerque P."/>
            <person name="Gerber A.L."/>
            <person name="Martins V.P."/>
            <person name="Peconick L.D."/>
            <person name="Neto A.V."/>
            <person name="Chaucanez C.B."/>
            <person name="Silva P.A."/>
            <person name="Cunha O.L."/>
            <person name="de Oliveira F.F."/>
            <person name="dos Santos T.C."/>
            <person name="Barros A.L."/>
            <person name="Soares M.A."/>
            <person name="de Oliveira L.M."/>
            <person name="Marini M.M."/>
            <person name="Villalobos-Duno H."/>
            <person name="Cunha M.M."/>
            <person name="de Hoog S."/>
            <person name="da Silveira J.F."/>
            <person name="Henrissat B."/>
            <person name="Nino-Vega G.A."/>
            <person name="Cisalpino P.S."/>
            <person name="Mora-Montes H.M."/>
            <person name="Almeida S.R."/>
            <person name="Stajich J.E."/>
            <person name="Lopes-Bezerra L.M."/>
            <person name="Vasconcelos A.T."/>
            <person name="Felipe M.S."/>
        </authorList>
    </citation>
    <scope>NUCLEOTIDE SEQUENCE [LARGE SCALE GENOMIC DNA]</scope>
    <source>
        <strain evidence="15 16">5110</strain>
    </source>
</reference>
<gene>
    <name evidence="15" type="ORF">SPBR_06389</name>
</gene>
<feature type="domain" description="ABC transporter" evidence="13">
    <location>
        <begin position="1138"/>
        <end position="1377"/>
    </location>
</feature>
<dbReference type="CDD" id="cd03249">
    <property type="entry name" value="ABC_MTABC3_MDL1_MDL2"/>
    <property type="match status" value="2"/>
</dbReference>
<dbReference type="EMBL" id="AWTV01000009">
    <property type="protein sequence ID" value="KIH88316.1"/>
    <property type="molecule type" value="Genomic_DNA"/>
</dbReference>
<keyword evidence="3" id="KW-0813">Transport</keyword>
<feature type="region of interest" description="Disordered" evidence="11">
    <location>
        <begin position="1"/>
        <end position="70"/>
    </location>
</feature>
<dbReference type="GO" id="GO:0005886">
    <property type="term" value="C:plasma membrane"/>
    <property type="evidence" value="ECO:0007669"/>
    <property type="project" value="UniProtKB-SubCell"/>
</dbReference>
<feature type="transmembrane region" description="Helical" evidence="12">
    <location>
        <begin position="961"/>
        <end position="982"/>
    </location>
</feature>
<dbReference type="FunFam" id="3.40.50.300:FF:000251">
    <property type="entry name" value="ABC transporter B family member 19"/>
    <property type="match status" value="1"/>
</dbReference>
<sequence length="1384" mass="149738">MAADDVSDKAHEAAASSASEKANDAPAPAGAPASKAASSHADESSDEKRAPAKASGQASPLDLEKADSRVVKVPDPAENVDLYAHLPADEAAILRLQVDTATVKVGFGTLYRYSTRVDIAILIVSAICAIASGAALPLMTVIFGNLQGSFQGFFNGQVGREAFMSKLSHLVLYFVYLAIGEFVTTYISTVGFIYTGEHISGKIREHYLDSCMRQNIGFFDKLGAGEVTTRITADTNLIQEGISEKVGLTLSAMATFVTAFVIGFVEYWKMTLILVSTLVALVLVMGGGSRFIVKYGKESVNAYAEGGSVAEEVLSSIRNCVAFGTQDRLAKQYDIYLTRAEKAGFRVKSSLGMLIAGMMLVLYLNYGLAFYVGSNFLLDGTIPLSKVLIIMMAVMIGAFNLGNVAPNLQAFTTGLAAAAKIYNTIDRISCLDPSSDEGDKIENLQGTIRLDHVKHIYPSRPEVVVMEDISLVIPAGKTTALVGASGSGKSTIVGLVERFYNPVQGTVYLDDHDISKLNLRWLRQNIALVQQEPVLFGTTIFNNIAHGLIGSKHEHVSDEEKRELIIGAAKKANAHDFVTALPEGYETNVGERGFLLSGGQKQRIAIARAIVSDPKILLLDEATSALDTRSEGVVQAALDVASEGRTTITIAHRLSTIKDAHNIVVMSQGRIVEQGTHNELIEARGAYFNLVSAQSIEVVNDVKSEDDEAIDAEMDAHLIRTISSANKDGAANASASSSGPAADAASGKDVEAGYLADPDDNIKEKLQRSSTRKSVSSIAAQARKSEEAETKYGLGTLIKLIASFNKHEWKLMLVALLFSIICGGGNPTQSVFFAKEISTLSVIITPANRDQVAHDARFWCLMFLMLAIVIFIAYSVQGIIFARCSERLVHRARDRAFRTMLRQDIAFFDKDENTSGALTSFLSTEVTHVAGLSGATLGTILSVTTTLVAALTVSIIIGWKLALVCTATIPLLLGCGFFRFWMLAHYRERAKKAYESSASYASEAITAIRTVASLTREEDVLLHYRENLADQLKSSTRSILKSSSLYAASQSLTFLVLALGFWYGGKLLSEGEYTMFSFFLVFQSVIFGAQSAGTVFSFAPDMGKAKHASAELLKLFDNKVVIDSWSESGAPVTSHEHIEFRDVHFRYPTRLEQPVLRGLDLSIEPGQYIALVGASGCGKSTTIALLERFYDPLAGGIYLDGKEISTLNVNEYRKGIALVSQEPTLYMGTIKENILLGAIDDKQVSDADVEFACREANIYDFIMSLPDGFNTLVGSKGTLLSGGQKQRIAIARALIRDPKILLLDEATSALDSESEKVVQAALDKAAKGRTTIAVAHRLSTIQKADIIYVFDQGRIVEKGTHTELMHRNGRYAELVNLQSLGKNH</sequence>
<evidence type="ECO:0000256" key="1">
    <source>
        <dbReference type="ARBA" id="ARBA00004651"/>
    </source>
</evidence>
<feature type="transmembrane region" description="Helical" evidence="12">
    <location>
        <begin position="246"/>
        <end position="265"/>
    </location>
</feature>
<feature type="transmembrane region" description="Helical" evidence="12">
    <location>
        <begin position="1075"/>
        <end position="1099"/>
    </location>
</feature>
<feature type="compositionally biased region" description="Basic and acidic residues" evidence="11">
    <location>
        <begin position="40"/>
        <end position="50"/>
    </location>
</feature>
<dbReference type="PROSITE" id="PS00211">
    <property type="entry name" value="ABC_TRANSPORTER_1"/>
    <property type="match status" value="2"/>
</dbReference>
<comment type="subcellular location">
    <subcellularLocation>
        <location evidence="1">Cell membrane</location>
        <topology evidence="1">Multi-pass membrane protein</topology>
    </subcellularLocation>
</comment>
<evidence type="ECO:0000256" key="7">
    <source>
        <dbReference type="ARBA" id="ARBA00022840"/>
    </source>
</evidence>
<evidence type="ECO:0000256" key="5">
    <source>
        <dbReference type="ARBA" id="ARBA00022692"/>
    </source>
</evidence>
<dbReference type="FunFam" id="3.40.50.300:FF:000302">
    <property type="entry name" value="ATP-binding cassette subfamily B member 5"/>
    <property type="match status" value="1"/>
</dbReference>
<dbReference type="HOGENOM" id="CLU_000604_17_2_1"/>
<dbReference type="InterPro" id="IPR003593">
    <property type="entry name" value="AAA+_ATPase"/>
</dbReference>
<keyword evidence="16" id="KW-1185">Reference proteome</keyword>
<proteinExistence type="inferred from homology"/>
<dbReference type="FunFam" id="1.20.1560.10:FF:000009">
    <property type="entry name" value="ABC transporter B family member 1"/>
    <property type="match status" value="1"/>
</dbReference>
<evidence type="ECO:0000256" key="3">
    <source>
        <dbReference type="ARBA" id="ARBA00022448"/>
    </source>
</evidence>
<keyword evidence="9 12" id="KW-0472">Membrane</keyword>
<feature type="domain" description="ABC transporter" evidence="13">
    <location>
        <begin position="448"/>
        <end position="693"/>
    </location>
</feature>
<dbReference type="GO" id="GO:0005743">
    <property type="term" value="C:mitochondrial inner membrane"/>
    <property type="evidence" value="ECO:0007669"/>
    <property type="project" value="TreeGrafter"/>
</dbReference>
<dbReference type="PROSITE" id="PS50893">
    <property type="entry name" value="ABC_TRANSPORTER_2"/>
    <property type="match status" value="2"/>
</dbReference>
<evidence type="ECO:0000256" key="8">
    <source>
        <dbReference type="ARBA" id="ARBA00022989"/>
    </source>
</evidence>
<dbReference type="InterPro" id="IPR039421">
    <property type="entry name" value="Type_1_exporter"/>
</dbReference>
<feature type="transmembrane region" description="Helical" evidence="12">
    <location>
        <begin position="809"/>
        <end position="826"/>
    </location>
</feature>
<dbReference type="CDD" id="cd18577">
    <property type="entry name" value="ABC_6TM_Pgp_ABCB1_D1_like"/>
    <property type="match status" value="1"/>
</dbReference>
<evidence type="ECO:0000256" key="6">
    <source>
        <dbReference type="ARBA" id="ARBA00022741"/>
    </source>
</evidence>
<protein>
    <submittedName>
        <fullName evidence="15">ATP-binding protein cassette, subfamily B (MDR/TAP), member 1</fullName>
    </submittedName>
</protein>
<name>A0A0C2IGI8_9PEZI</name>
<evidence type="ECO:0000256" key="10">
    <source>
        <dbReference type="ARBA" id="ARBA00023180"/>
    </source>
</evidence>
<dbReference type="Gene3D" id="1.20.1560.10">
    <property type="entry name" value="ABC transporter type 1, transmembrane domain"/>
    <property type="match status" value="1"/>
</dbReference>
<dbReference type="PANTHER" id="PTHR43394:SF27">
    <property type="entry name" value="ATP-DEPENDENT TRANSLOCASE ABCB1-LIKE"/>
    <property type="match status" value="1"/>
</dbReference>
<dbReference type="InterPro" id="IPR011527">
    <property type="entry name" value="ABC1_TM_dom"/>
</dbReference>